<evidence type="ECO:0000313" key="2">
    <source>
        <dbReference type="Proteomes" id="UP000019487"/>
    </source>
</evidence>
<protein>
    <submittedName>
        <fullName evidence="1">Uncharacterized protein</fullName>
    </submittedName>
</protein>
<keyword evidence="2" id="KW-1185">Reference proteome</keyword>
<dbReference type="EMBL" id="AYSA01000337">
    <property type="protein sequence ID" value="ESZ93162.1"/>
    <property type="molecule type" value="Genomic_DNA"/>
</dbReference>
<sequence>MSARSARIRRLAGERYEELIATGKSLEALEFQVRMELDTYPNFSENAAQICKSVVSRIQEARTSERATTSTSPSSPEVLQLMTPEASATPKPAPTKIVVLKIKDGHFTPTVLPSPDARETVSTTPARVVWSITKRNVEVNLTLSINIPTTICPKTAEYVGTNLTSDQQYFNSLARTVGTKKIIEARVKFGLEEGYEDLELATRRAHSLAECQVNLYCGYLREKRGKEVKEANKKQKIDV</sequence>
<dbReference type="Proteomes" id="UP000019487">
    <property type="component" value="Unassembled WGS sequence"/>
</dbReference>
<name>W9C8T1_SCLBF</name>
<dbReference type="HOGENOM" id="CLU_1184855_0_0_1"/>
<proteinExistence type="predicted"/>
<reference evidence="1 2" key="1">
    <citation type="journal article" date="2014" name="Genome Announc.">
        <title>Draft genome sequence of Sclerotinia borealis, a psychrophilic plant pathogenic fungus.</title>
        <authorList>
            <person name="Mardanov A.V."/>
            <person name="Beletsky A.V."/>
            <person name="Kadnikov V.V."/>
            <person name="Ignatov A.N."/>
            <person name="Ravin N.V."/>
        </authorList>
    </citation>
    <scope>NUCLEOTIDE SEQUENCE [LARGE SCALE GENOMIC DNA]</scope>
    <source>
        <strain evidence="2">F-4157</strain>
    </source>
</reference>
<gene>
    <name evidence="1" type="ORF">SBOR_6441</name>
</gene>
<evidence type="ECO:0000313" key="1">
    <source>
        <dbReference type="EMBL" id="ESZ93162.1"/>
    </source>
</evidence>
<comment type="caution">
    <text evidence="1">The sequence shown here is derived from an EMBL/GenBank/DDBJ whole genome shotgun (WGS) entry which is preliminary data.</text>
</comment>
<dbReference type="OrthoDB" id="3514426at2759"/>
<organism evidence="1 2">
    <name type="scientific">Sclerotinia borealis (strain F-4128)</name>
    <dbReference type="NCBI Taxonomy" id="1432307"/>
    <lineage>
        <taxon>Eukaryota</taxon>
        <taxon>Fungi</taxon>
        <taxon>Dikarya</taxon>
        <taxon>Ascomycota</taxon>
        <taxon>Pezizomycotina</taxon>
        <taxon>Leotiomycetes</taxon>
        <taxon>Helotiales</taxon>
        <taxon>Sclerotiniaceae</taxon>
        <taxon>Sclerotinia</taxon>
    </lineage>
</organism>
<accession>W9C8T1</accession>
<dbReference type="AlphaFoldDB" id="W9C8T1"/>